<comment type="catalytic activity">
    <reaction evidence="5">
        <text>L-tryptophan + O2 = N-formyl-L-kynurenine</text>
        <dbReference type="Rhea" id="RHEA:24536"/>
        <dbReference type="ChEBI" id="CHEBI:15379"/>
        <dbReference type="ChEBI" id="CHEBI:57912"/>
        <dbReference type="ChEBI" id="CHEBI:58629"/>
    </reaction>
</comment>
<feature type="binding site" description="proximal binding residue" evidence="4">
    <location>
        <position position="419"/>
    </location>
    <ligand>
        <name>heme b</name>
        <dbReference type="ChEBI" id="CHEBI:60344"/>
    </ligand>
    <ligandPart>
        <name>Fe</name>
        <dbReference type="ChEBI" id="CHEBI:18248"/>
    </ligandPart>
</feature>
<accession>A0A6A7B4D3</accession>
<dbReference type="EMBL" id="MU006308">
    <property type="protein sequence ID" value="KAF2850084.1"/>
    <property type="molecule type" value="Genomic_DNA"/>
</dbReference>
<proteinExistence type="inferred from homology"/>
<dbReference type="GO" id="GO:0019441">
    <property type="term" value="P:L-tryptophan catabolic process to kynurenine"/>
    <property type="evidence" value="ECO:0007669"/>
    <property type="project" value="UniProtKB-UniRule"/>
</dbReference>
<dbReference type="AlphaFoldDB" id="A0A6A7B4D3"/>
<dbReference type="Pfam" id="PF01231">
    <property type="entry name" value="IDO"/>
    <property type="match status" value="1"/>
</dbReference>
<dbReference type="PANTHER" id="PTHR28657:SF5">
    <property type="entry name" value="INDOLEAMINE 2,3-DIOXYGENASE"/>
    <property type="match status" value="1"/>
</dbReference>
<dbReference type="Gene3D" id="1.20.58.480">
    <property type="match status" value="1"/>
</dbReference>
<keyword evidence="5" id="KW-0560">Oxidoreductase</keyword>
<dbReference type="InterPro" id="IPR037217">
    <property type="entry name" value="Trp/Indoleamine_2_3_dOase-like"/>
</dbReference>
<dbReference type="GO" id="GO:0033754">
    <property type="term" value="F:indoleamine 2,3-dioxygenase activity"/>
    <property type="evidence" value="ECO:0007669"/>
    <property type="project" value="UniProtKB-EC"/>
</dbReference>
<evidence type="ECO:0000256" key="2">
    <source>
        <dbReference type="ARBA" id="ARBA00022723"/>
    </source>
</evidence>
<keyword evidence="5" id="KW-0223">Dioxygenase</keyword>
<comment type="similarity">
    <text evidence="1 5">Belongs to the indoleamine 2,3-dioxygenase family.</text>
</comment>
<keyword evidence="4 5" id="KW-0349">Heme</keyword>
<dbReference type="Proteomes" id="UP000799423">
    <property type="component" value="Unassembled WGS sequence"/>
</dbReference>
<reference evidence="7" key="1">
    <citation type="submission" date="2020-01" db="EMBL/GenBank/DDBJ databases">
        <authorList>
            <consortium name="DOE Joint Genome Institute"/>
            <person name="Haridas S."/>
            <person name="Albert R."/>
            <person name="Binder M."/>
            <person name="Bloem J."/>
            <person name="Labutti K."/>
            <person name="Salamov A."/>
            <person name="Andreopoulos B."/>
            <person name="Baker S.E."/>
            <person name="Barry K."/>
            <person name="Bills G."/>
            <person name="Bluhm B.H."/>
            <person name="Cannon C."/>
            <person name="Castanera R."/>
            <person name="Culley D.E."/>
            <person name="Daum C."/>
            <person name="Ezra D."/>
            <person name="Gonzalez J.B."/>
            <person name="Henrissat B."/>
            <person name="Kuo A."/>
            <person name="Liang C."/>
            <person name="Lipzen A."/>
            <person name="Lutzoni F."/>
            <person name="Magnuson J."/>
            <person name="Mondo S."/>
            <person name="Nolan M."/>
            <person name="Ohm R."/>
            <person name="Pangilinan J."/>
            <person name="Park H.-J."/>
            <person name="Ramirez L."/>
            <person name="Alfaro M."/>
            <person name="Sun H."/>
            <person name="Tritt A."/>
            <person name="Yoshinaga Y."/>
            <person name="Zwiers L.-H."/>
            <person name="Turgeon B.G."/>
            <person name="Goodwin S.B."/>
            <person name="Spatafora J.W."/>
            <person name="Crous P.W."/>
            <person name="Grigoriev I.V."/>
        </authorList>
    </citation>
    <scope>NUCLEOTIDE SEQUENCE</scope>
    <source>
        <strain evidence="7">IPT5</strain>
    </source>
</reference>
<dbReference type="GO" id="GO:0005737">
    <property type="term" value="C:cytoplasm"/>
    <property type="evidence" value="ECO:0007669"/>
    <property type="project" value="TreeGrafter"/>
</dbReference>
<evidence type="ECO:0000256" key="6">
    <source>
        <dbReference type="SAM" id="MobiDB-lite"/>
    </source>
</evidence>
<dbReference type="SUPFAM" id="SSF140959">
    <property type="entry name" value="Indolic compounds 2,3-dioxygenase-like"/>
    <property type="match status" value="1"/>
</dbReference>
<dbReference type="InterPro" id="IPR000898">
    <property type="entry name" value="Indolamine_dOase"/>
</dbReference>
<evidence type="ECO:0000256" key="5">
    <source>
        <dbReference type="RuleBase" id="RU369119"/>
    </source>
</evidence>
<dbReference type="GO" id="GO:0020037">
    <property type="term" value="F:heme binding"/>
    <property type="evidence" value="ECO:0007669"/>
    <property type="project" value="UniProtKB-UniRule"/>
</dbReference>
<keyword evidence="8" id="KW-1185">Reference proteome</keyword>
<protein>
    <recommendedName>
        <fullName evidence="5">Indoleamine 2,3-dioxygenase</fullName>
        <ecNumber evidence="5">1.13.11.52</ecNumber>
    </recommendedName>
</protein>
<evidence type="ECO:0000256" key="1">
    <source>
        <dbReference type="ARBA" id="ARBA00007119"/>
    </source>
</evidence>
<evidence type="ECO:0000313" key="8">
    <source>
        <dbReference type="Proteomes" id="UP000799423"/>
    </source>
</evidence>
<dbReference type="GO" id="GO:0034354">
    <property type="term" value="P:'de novo' NAD+ biosynthetic process from L-tryptophan"/>
    <property type="evidence" value="ECO:0007669"/>
    <property type="project" value="TreeGrafter"/>
</dbReference>
<dbReference type="EC" id="1.13.11.52" evidence="5"/>
<organism evidence="7 8">
    <name type="scientific">Plenodomus tracheiphilus IPT5</name>
    <dbReference type="NCBI Taxonomy" id="1408161"/>
    <lineage>
        <taxon>Eukaryota</taxon>
        <taxon>Fungi</taxon>
        <taxon>Dikarya</taxon>
        <taxon>Ascomycota</taxon>
        <taxon>Pezizomycotina</taxon>
        <taxon>Dothideomycetes</taxon>
        <taxon>Pleosporomycetidae</taxon>
        <taxon>Pleosporales</taxon>
        <taxon>Pleosporineae</taxon>
        <taxon>Leptosphaeriaceae</taxon>
        <taxon>Plenodomus</taxon>
    </lineage>
</organism>
<dbReference type="GO" id="GO:0046872">
    <property type="term" value="F:metal ion binding"/>
    <property type="evidence" value="ECO:0007669"/>
    <property type="project" value="UniProtKB-UniRule"/>
</dbReference>
<dbReference type="OrthoDB" id="540174at2759"/>
<name>A0A6A7B4D3_9PLEO</name>
<evidence type="ECO:0000256" key="4">
    <source>
        <dbReference type="PIRSR" id="PIRSR600898-1"/>
    </source>
</evidence>
<feature type="compositionally biased region" description="Polar residues" evidence="6">
    <location>
        <begin position="441"/>
        <end position="454"/>
    </location>
</feature>
<feature type="region of interest" description="Disordered" evidence="6">
    <location>
        <begin position="436"/>
        <end position="461"/>
    </location>
</feature>
<sequence>MHFAPIPTLMGSATEALLRKDFSYFDISPHTGFLDLENTAYRISKDLQENAWEDALEAARKAWPHGESAQDVVSDEEGVEPWRRSVRNMTVIEALSPQLMRDKSLLRRAYVVLSMVGHFYIHGTTSKNTTHRTDESHNPSLIPRPLAIPWLQVSHALGLKPVLSYAAQVMWNCTLDPSHDTQTADRIEALETFTSHPSEIAFVKAPARVEFEGAAVLKSIFDILSTHLRSSDLYTSQSDIIIELQKMEEALKKMRSHLLVLKKNCDPSHFYWTLRPWIAGSGPEGWSYQLEGESKVDLKLGGSTAGSSSLLQALDSFLGLDFGESHLAFRCSMQEYMPQGHRLFIQTLENLSTQDVLSHYLHEQVSTEATASPFRAYVKHIYANRKARIEPASLPDQALQLVLAYNNVIRALKDFRDEHFRIVSLFVINQANKQPKDQASPMVTTPDNGTPSTKETLKGTGGSDLAKLLKGYRNSSQAALFVIE</sequence>
<keyword evidence="3 4" id="KW-0408">Iron</keyword>
<comment type="function">
    <text evidence="5">Produces N-formyl-kynurenine through the oxidation of tryptophan.</text>
</comment>
<gene>
    <name evidence="7" type="ORF">T440DRAFT_113905</name>
</gene>
<dbReference type="PANTHER" id="PTHR28657">
    <property type="entry name" value="INDOLEAMINE 2,3-DIOXYGENASE"/>
    <property type="match status" value="1"/>
</dbReference>
<evidence type="ECO:0000313" key="7">
    <source>
        <dbReference type="EMBL" id="KAF2850084.1"/>
    </source>
</evidence>
<evidence type="ECO:0000256" key="3">
    <source>
        <dbReference type="ARBA" id="ARBA00023004"/>
    </source>
</evidence>
<keyword evidence="2 4" id="KW-0479">Metal-binding</keyword>